<dbReference type="GO" id="GO:0016491">
    <property type="term" value="F:oxidoreductase activity"/>
    <property type="evidence" value="ECO:0007669"/>
    <property type="project" value="UniProtKB-KW"/>
</dbReference>
<dbReference type="InterPro" id="IPR002938">
    <property type="entry name" value="FAD-bd"/>
</dbReference>
<dbReference type="Gene3D" id="3.30.9.100">
    <property type="match status" value="1"/>
</dbReference>
<keyword evidence="2" id="KW-0560">Oxidoreductase</keyword>
<organism evidence="2 3">
    <name type="scientific">Roseovarius litorisediminis</name>
    <dbReference type="NCBI Taxonomy" id="1312363"/>
    <lineage>
        <taxon>Bacteria</taxon>
        <taxon>Pseudomonadati</taxon>
        <taxon>Pseudomonadota</taxon>
        <taxon>Alphaproteobacteria</taxon>
        <taxon>Rhodobacterales</taxon>
        <taxon>Roseobacteraceae</taxon>
        <taxon>Roseovarius</taxon>
    </lineage>
</organism>
<dbReference type="OrthoDB" id="9799983at2"/>
<name>A0A1Y5S4J3_9RHOB</name>
<sequence>MADYDVAVVGAGPAGAALASVLAPRYRVVLLDRLAEPLARIGESLIPAARRLLRDMGLLTAFEAQGFPAYLGNRSFWGGAEQRTDFIRDPDGPGWHLDRAGFERFMRAAAVARGAKMMAPVRLLSVARSGSGWRLTLKAEERGFGLQARLVVDAGGRTAPLAKMLGAVRQNTDRTVAHWLHGTDAPAAPPDAGFSTVESTREGWWYTAPLNGQRVVAFHADPDGETTKNLSTAALVTQARALPGIGPLLQSSAFVSDKDVTTTAANSARLRPFSGTDWLAIGDAALSFDPLASRGLFHALYSGYSGAAACDAVLQGQASGFESYADDLDRIVQAYNRHLAVFYSAERRWPDAPFWRRRQHAFNETNA</sequence>
<keyword evidence="3" id="KW-1185">Reference proteome</keyword>
<dbReference type="EMBL" id="FWFL01000003">
    <property type="protein sequence ID" value="SLN32436.1"/>
    <property type="molecule type" value="Genomic_DNA"/>
</dbReference>
<gene>
    <name evidence="2" type="primary">lodB</name>
    <name evidence="2" type="ORF">PEL8287_01536</name>
</gene>
<dbReference type="PANTHER" id="PTHR43747:SF1">
    <property type="entry name" value="SLR1998 PROTEIN"/>
    <property type="match status" value="1"/>
</dbReference>
<dbReference type="Proteomes" id="UP000193827">
    <property type="component" value="Unassembled WGS sequence"/>
</dbReference>
<dbReference type="InterPro" id="IPR050816">
    <property type="entry name" value="Flavin-dep_Halogenase_NPB"/>
</dbReference>
<dbReference type="SUPFAM" id="SSF51905">
    <property type="entry name" value="FAD/NAD(P)-binding domain"/>
    <property type="match status" value="1"/>
</dbReference>
<dbReference type="Gene3D" id="3.50.50.60">
    <property type="entry name" value="FAD/NAD(P)-binding domain"/>
    <property type="match status" value="1"/>
</dbReference>
<evidence type="ECO:0000313" key="3">
    <source>
        <dbReference type="Proteomes" id="UP000193827"/>
    </source>
</evidence>
<dbReference type="RefSeq" id="WP_085891766.1">
    <property type="nucleotide sequence ID" value="NZ_FWFL01000003.1"/>
</dbReference>
<feature type="domain" description="FAD-binding" evidence="1">
    <location>
        <begin position="3"/>
        <end position="332"/>
    </location>
</feature>
<evidence type="ECO:0000313" key="2">
    <source>
        <dbReference type="EMBL" id="SLN32436.1"/>
    </source>
</evidence>
<reference evidence="2 3" key="1">
    <citation type="submission" date="2017-03" db="EMBL/GenBank/DDBJ databases">
        <authorList>
            <person name="Afonso C.L."/>
            <person name="Miller P.J."/>
            <person name="Scott M.A."/>
            <person name="Spackman E."/>
            <person name="Goraichik I."/>
            <person name="Dimitrov K.M."/>
            <person name="Suarez D.L."/>
            <person name="Swayne D.E."/>
        </authorList>
    </citation>
    <scope>NUCLEOTIDE SEQUENCE [LARGE SCALE GENOMIC DNA]</scope>
    <source>
        <strain evidence="2 3">CECT 8287</strain>
    </source>
</reference>
<dbReference type="Pfam" id="PF01494">
    <property type="entry name" value="FAD_binding_3"/>
    <property type="match status" value="1"/>
</dbReference>
<dbReference type="AlphaFoldDB" id="A0A1Y5S4J3"/>
<dbReference type="GO" id="GO:0071949">
    <property type="term" value="F:FAD binding"/>
    <property type="evidence" value="ECO:0007669"/>
    <property type="project" value="InterPro"/>
</dbReference>
<evidence type="ECO:0000259" key="1">
    <source>
        <dbReference type="Pfam" id="PF01494"/>
    </source>
</evidence>
<proteinExistence type="predicted"/>
<protein>
    <submittedName>
        <fullName evidence="2">Putative FAD-dependent oxidoreductase LodB</fullName>
        <ecNumber evidence="2">1.-.-.-</ecNumber>
    </submittedName>
</protein>
<accession>A0A1Y5S4J3</accession>
<dbReference type="InterPro" id="IPR036188">
    <property type="entry name" value="FAD/NAD-bd_sf"/>
</dbReference>
<dbReference type="PANTHER" id="PTHR43747">
    <property type="entry name" value="FAD-BINDING PROTEIN"/>
    <property type="match status" value="1"/>
</dbReference>
<dbReference type="EC" id="1.-.-.-" evidence="2"/>